<keyword evidence="8" id="KW-0812">Transmembrane</keyword>
<evidence type="ECO:0000256" key="2">
    <source>
        <dbReference type="ARBA" id="ARBA00009170"/>
    </source>
</evidence>
<comment type="subcellular location">
    <subcellularLocation>
        <location evidence="1">Mitochondrion outer membrane</location>
    </subcellularLocation>
</comment>
<proteinExistence type="inferred from homology"/>
<keyword evidence="5" id="KW-0653">Protein transport</keyword>
<keyword evidence="4" id="KW-1000">Mitochondrion outer membrane</keyword>
<accession>A0A7R9BLE2</accession>
<dbReference type="AlphaFoldDB" id="A0A7R9BLE2"/>
<dbReference type="EMBL" id="OA882871">
    <property type="protein sequence ID" value="CAD7277217.1"/>
    <property type="molecule type" value="Genomic_DNA"/>
</dbReference>
<keyword evidence="3" id="KW-0813">Transport</keyword>
<keyword evidence="8" id="KW-1133">Transmembrane helix</keyword>
<dbReference type="GO" id="GO:0007005">
    <property type="term" value="P:mitochondrion organization"/>
    <property type="evidence" value="ECO:0007669"/>
    <property type="project" value="TreeGrafter"/>
</dbReference>
<dbReference type="Proteomes" id="UP000678499">
    <property type="component" value="Unassembled WGS sequence"/>
</dbReference>
<feature type="domain" description="Mitochondrial outer membrane transport complex Sam37/metaxin N-terminal" evidence="9">
    <location>
        <begin position="23"/>
        <end position="146"/>
    </location>
</feature>
<dbReference type="InterPro" id="IPR033468">
    <property type="entry name" value="Metaxin_GST"/>
</dbReference>
<evidence type="ECO:0000256" key="4">
    <source>
        <dbReference type="ARBA" id="ARBA00022787"/>
    </source>
</evidence>
<evidence type="ECO:0000256" key="1">
    <source>
        <dbReference type="ARBA" id="ARBA00004294"/>
    </source>
</evidence>
<dbReference type="InterPro" id="IPR019564">
    <property type="entry name" value="Sam37/metaxin_N"/>
</dbReference>
<dbReference type="SUPFAM" id="SSF47616">
    <property type="entry name" value="GST C-terminal domain-like"/>
    <property type="match status" value="1"/>
</dbReference>
<evidence type="ECO:0000256" key="8">
    <source>
        <dbReference type="SAM" id="Phobius"/>
    </source>
</evidence>
<name>A0A7R9BLE2_9CRUS</name>
<evidence type="ECO:0000256" key="5">
    <source>
        <dbReference type="ARBA" id="ARBA00022927"/>
    </source>
</evidence>
<dbReference type="Pfam" id="PF17171">
    <property type="entry name" value="GST_C_6"/>
    <property type="match status" value="1"/>
</dbReference>
<evidence type="ECO:0000259" key="10">
    <source>
        <dbReference type="Pfam" id="PF17171"/>
    </source>
</evidence>
<reference evidence="11" key="1">
    <citation type="submission" date="2020-11" db="EMBL/GenBank/DDBJ databases">
        <authorList>
            <person name="Tran Van P."/>
        </authorList>
    </citation>
    <scope>NUCLEOTIDE SEQUENCE</scope>
</reference>
<keyword evidence="12" id="KW-1185">Reference proteome</keyword>
<dbReference type="Gene3D" id="1.20.1050.10">
    <property type="match status" value="1"/>
</dbReference>
<evidence type="ECO:0000256" key="3">
    <source>
        <dbReference type="ARBA" id="ARBA00022448"/>
    </source>
</evidence>
<dbReference type="OrthoDB" id="5835136at2759"/>
<organism evidence="11">
    <name type="scientific">Notodromas monacha</name>
    <dbReference type="NCBI Taxonomy" id="399045"/>
    <lineage>
        <taxon>Eukaryota</taxon>
        <taxon>Metazoa</taxon>
        <taxon>Ecdysozoa</taxon>
        <taxon>Arthropoda</taxon>
        <taxon>Crustacea</taxon>
        <taxon>Oligostraca</taxon>
        <taxon>Ostracoda</taxon>
        <taxon>Podocopa</taxon>
        <taxon>Podocopida</taxon>
        <taxon>Cypridocopina</taxon>
        <taxon>Cypridoidea</taxon>
        <taxon>Cyprididae</taxon>
        <taxon>Notodromas</taxon>
    </lineage>
</organism>
<dbReference type="InterPro" id="IPR036282">
    <property type="entry name" value="Glutathione-S-Trfase_C_sf"/>
</dbReference>
<dbReference type="GO" id="GO:0001401">
    <property type="term" value="C:SAM complex"/>
    <property type="evidence" value="ECO:0007669"/>
    <property type="project" value="InterPro"/>
</dbReference>
<evidence type="ECO:0000313" key="12">
    <source>
        <dbReference type="Proteomes" id="UP000678499"/>
    </source>
</evidence>
<keyword evidence="6" id="KW-0496">Mitochondrion</keyword>
<dbReference type="GO" id="GO:0015031">
    <property type="term" value="P:protein transport"/>
    <property type="evidence" value="ECO:0007669"/>
    <property type="project" value="UniProtKB-KW"/>
</dbReference>
<keyword evidence="7 8" id="KW-0472">Membrane</keyword>
<evidence type="ECO:0000256" key="6">
    <source>
        <dbReference type="ARBA" id="ARBA00023128"/>
    </source>
</evidence>
<evidence type="ECO:0000256" key="7">
    <source>
        <dbReference type="ARBA" id="ARBA00023136"/>
    </source>
</evidence>
<feature type="transmembrane region" description="Helical" evidence="8">
    <location>
        <begin position="276"/>
        <end position="296"/>
    </location>
</feature>
<evidence type="ECO:0008006" key="13">
    <source>
        <dbReference type="Google" id="ProtNLM"/>
    </source>
</evidence>
<evidence type="ECO:0000313" key="11">
    <source>
        <dbReference type="EMBL" id="CAD7277217.1"/>
    </source>
</evidence>
<protein>
    <recommendedName>
        <fullName evidence="13">Metaxin</fullName>
    </recommendedName>
</protein>
<dbReference type="PANTHER" id="PTHR12289">
    <property type="entry name" value="METAXIN RELATED"/>
    <property type="match status" value="1"/>
</dbReference>
<gene>
    <name evidence="11" type="ORF">NMOB1V02_LOCUS4953</name>
</gene>
<evidence type="ECO:0000259" key="9">
    <source>
        <dbReference type="Pfam" id="PF10568"/>
    </source>
</evidence>
<feature type="domain" description="Metaxin glutathione S-transferase" evidence="10">
    <location>
        <begin position="183"/>
        <end position="246"/>
    </location>
</feature>
<dbReference type="PANTHER" id="PTHR12289:SF41">
    <property type="entry name" value="FAILED AXON CONNECTIONS-RELATED"/>
    <property type="match status" value="1"/>
</dbReference>
<dbReference type="EMBL" id="CAJPEX010000834">
    <property type="protein sequence ID" value="CAG0917369.1"/>
    <property type="molecule type" value="Genomic_DNA"/>
</dbReference>
<dbReference type="InterPro" id="IPR050931">
    <property type="entry name" value="Mito_Protein_Transport_Metaxin"/>
</dbReference>
<sequence>MSKQMKLETWSGGWGLPSIDPTCLEIMAYAKFSGVPLKIVRTDNPVNGFMKSFGTVRCQLPIFRHGETVYYDPKDVLLHFCKENYNAEFGQRCADSLAYEQMVHTRLSPALMHAWWIDERNYQDVIRPTLAKKLPFPLNYFYPGHTQRWMLERIRLHYDLPGDSKDEDNENWEFIKKDVFRTGKECLNFLSLKLGDSEFFMGESPRFIDAVIFSHLAPLMRIPLIKNNLQAHLRATPNLAKFVDRVLQRYFPTAPEDVPAVVPLPGMAESSRRRNFLICLAGLALMWIYAVSHGHVRVNTNRLKMTDLQTLESAVEDFYEANEDGDQT</sequence>
<dbReference type="Pfam" id="PF10568">
    <property type="entry name" value="Tom37"/>
    <property type="match status" value="1"/>
</dbReference>
<comment type="similarity">
    <text evidence="2">Belongs to the metaxin family.</text>
</comment>